<evidence type="ECO:0008006" key="4">
    <source>
        <dbReference type="Google" id="ProtNLM"/>
    </source>
</evidence>
<feature type="transmembrane region" description="Helical" evidence="1">
    <location>
        <begin position="110"/>
        <end position="131"/>
    </location>
</feature>
<sequence length="158" mass="18272">EHREWCCDKFSIGCDPPYQCMEDLENWRDWQSHKKLWCCSYQMVACENECSKKDPATFRENHDYWCSTFGTKQDSIAETAKREKSKFELMIMQMFNQVPGRHLTRRIHALGVWPVMLAVFGALAAAVWGVWRSAKRHSGAQRCSHVEAEADEPLVAAA</sequence>
<feature type="non-terminal residue" evidence="2">
    <location>
        <position position="1"/>
    </location>
</feature>
<dbReference type="EMBL" id="CAXAMM010006047">
    <property type="protein sequence ID" value="CAK9009655.1"/>
    <property type="molecule type" value="Genomic_DNA"/>
</dbReference>
<keyword evidence="1" id="KW-1133">Transmembrane helix</keyword>
<dbReference type="EMBL" id="CAXAMM010006047">
    <property type="protein sequence ID" value="CAK9009653.1"/>
    <property type="molecule type" value="Genomic_DNA"/>
</dbReference>
<gene>
    <name evidence="2" type="ORF">SCF082_LOCUS10367</name>
</gene>
<evidence type="ECO:0000313" key="3">
    <source>
        <dbReference type="Proteomes" id="UP001642464"/>
    </source>
</evidence>
<evidence type="ECO:0000256" key="1">
    <source>
        <dbReference type="SAM" id="Phobius"/>
    </source>
</evidence>
<keyword evidence="3" id="KW-1185">Reference proteome</keyword>
<keyword evidence="1" id="KW-0812">Transmembrane</keyword>
<accession>A0ABP0J5S9</accession>
<proteinExistence type="predicted"/>
<dbReference type="Proteomes" id="UP001642464">
    <property type="component" value="Unassembled WGS sequence"/>
</dbReference>
<reference evidence="2 3" key="1">
    <citation type="submission" date="2024-02" db="EMBL/GenBank/DDBJ databases">
        <authorList>
            <person name="Chen Y."/>
            <person name="Shah S."/>
            <person name="Dougan E. K."/>
            <person name="Thang M."/>
            <person name="Chan C."/>
        </authorList>
    </citation>
    <scope>NUCLEOTIDE SEQUENCE [LARGE SCALE GENOMIC DNA]</scope>
</reference>
<protein>
    <recommendedName>
        <fullName evidence="4">Folate receptor-like domain-containing protein</fullName>
    </recommendedName>
</protein>
<name>A0ABP0J5S9_9DINO</name>
<evidence type="ECO:0000313" key="2">
    <source>
        <dbReference type="EMBL" id="CAK9009653.1"/>
    </source>
</evidence>
<comment type="caution">
    <text evidence="2">The sequence shown here is derived from an EMBL/GenBank/DDBJ whole genome shotgun (WGS) entry which is preliminary data.</text>
</comment>
<organism evidence="2 3">
    <name type="scientific">Durusdinium trenchii</name>
    <dbReference type="NCBI Taxonomy" id="1381693"/>
    <lineage>
        <taxon>Eukaryota</taxon>
        <taxon>Sar</taxon>
        <taxon>Alveolata</taxon>
        <taxon>Dinophyceae</taxon>
        <taxon>Suessiales</taxon>
        <taxon>Symbiodiniaceae</taxon>
        <taxon>Durusdinium</taxon>
    </lineage>
</organism>
<keyword evidence="1" id="KW-0472">Membrane</keyword>